<evidence type="ECO:0000256" key="1">
    <source>
        <dbReference type="SAM" id="Phobius"/>
    </source>
</evidence>
<dbReference type="AlphaFoldDB" id="A0A3D9IFR1"/>
<protein>
    <submittedName>
        <fullName evidence="2">Uncharacterized protein</fullName>
    </submittedName>
</protein>
<dbReference type="Proteomes" id="UP000256869">
    <property type="component" value="Unassembled WGS sequence"/>
</dbReference>
<keyword evidence="1" id="KW-1133">Transmembrane helix</keyword>
<reference evidence="2 3" key="1">
    <citation type="submission" date="2018-07" db="EMBL/GenBank/DDBJ databases">
        <title>Genomic Encyclopedia of Type Strains, Phase III (KMG-III): the genomes of soil and plant-associated and newly described type strains.</title>
        <authorList>
            <person name="Whitman W."/>
        </authorList>
    </citation>
    <scope>NUCLEOTIDE SEQUENCE [LARGE SCALE GENOMIC DNA]</scope>
    <source>
        <strain evidence="2 3">CECT 8236</strain>
    </source>
</reference>
<evidence type="ECO:0000313" key="3">
    <source>
        <dbReference type="Proteomes" id="UP000256869"/>
    </source>
</evidence>
<sequence>MEKRLNRSDLMFSLAFLLMLVIAVGAFFYGVKVGSDRTEAKYAIDEVVEVSAPVQANAYQQQDLVSFYHTVFLSYREFQKDWLAAQNKWLSDPTSDRASSMKELAKTAQRKIDEIKAVYVAPISPQLIESQESYMKSLKLFKESFGSLAETANEGTADMVIDKLNGNSFYKEGMKFALGAQQEYYSSMLKWAESVDSDIPGDYVSPEVLTIAKWKVLPLIVKIKVASDYMSQQTQLSDFLPHDLTARIDQFIISGQADKRKAKSFNSIAELLTSTEAVRNGDFIEMKSRFYEGQQLPQLPFFFPDK</sequence>
<keyword evidence="3" id="KW-1185">Reference proteome</keyword>
<name>A0A3D9IFR1_9BACL</name>
<dbReference type="OrthoDB" id="2649144at2"/>
<proteinExistence type="predicted"/>
<gene>
    <name evidence="2" type="ORF">DFP95_106279</name>
</gene>
<dbReference type="EMBL" id="QRDY01000006">
    <property type="protein sequence ID" value="RED60487.1"/>
    <property type="molecule type" value="Genomic_DNA"/>
</dbReference>
<evidence type="ECO:0000313" key="2">
    <source>
        <dbReference type="EMBL" id="RED60487.1"/>
    </source>
</evidence>
<organism evidence="2 3">
    <name type="scientific">Cohnella lupini</name>
    <dbReference type="NCBI Taxonomy" id="1294267"/>
    <lineage>
        <taxon>Bacteria</taxon>
        <taxon>Bacillati</taxon>
        <taxon>Bacillota</taxon>
        <taxon>Bacilli</taxon>
        <taxon>Bacillales</taxon>
        <taxon>Paenibacillaceae</taxon>
        <taxon>Cohnella</taxon>
    </lineage>
</organism>
<keyword evidence="1" id="KW-0812">Transmembrane</keyword>
<keyword evidence="1" id="KW-0472">Membrane</keyword>
<feature type="transmembrane region" description="Helical" evidence="1">
    <location>
        <begin position="12"/>
        <end position="31"/>
    </location>
</feature>
<accession>A0A3D9IFR1</accession>
<dbReference type="RefSeq" id="WP_115993189.1">
    <property type="nucleotide sequence ID" value="NZ_QRDY01000006.1"/>
</dbReference>
<comment type="caution">
    <text evidence="2">The sequence shown here is derived from an EMBL/GenBank/DDBJ whole genome shotgun (WGS) entry which is preliminary data.</text>
</comment>